<evidence type="ECO:0000313" key="3">
    <source>
        <dbReference type="Proteomes" id="UP001373714"/>
    </source>
</evidence>
<feature type="compositionally biased region" description="Acidic residues" evidence="1">
    <location>
        <begin position="229"/>
        <end position="258"/>
    </location>
</feature>
<gene>
    <name evidence="2" type="ORF">TWF730_009436</name>
</gene>
<protein>
    <submittedName>
        <fullName evidence="2">Uncharacterized protein</fullName>
    </submittedName>
</protein>
<dbReference type="Proteomes" id="UP001373714">
    <property type="component" value="Unassembled WGS sequence"/>
</dbReference>
<feature type="compositionally biased region" description="Basic and acidic residues" evidence="1">
    <location>
        <begin position="115"/>
        <end position="127"/>
    </location>
</feature>
<comment type="caution">
    <text evidence="2">The sequence shown here is derived from an EMBL/GenBank/DDBJ whole genome shotgun (WGS) entry which is preliminary data.</text>
</comment>
<dbReference type="AlphaFoldDB" id="A0AAV9UYA3"/>
<feature type="compositionally biased region" description="Basic and acidic residues" evidence="1">
    <location>
        <begin position="191"/>
        <end position="204"/>
    </location>
</feature>
<organism evidence="2 3">
    <name type="scientific">Orbilia blumenaviensis</name>
    <dbReference type="NCBI Taxonomy" id="1796055"/>
    <lineage>
        <taxon>Eukaryota</taxon>
        <taxon>Fungi</taxon>
        <taxon>Dikarya</taxon>
        <taxon>Ascomycota</taxon>
        <taxon>Pezizomycotina</taxon>
        <taxon>Orbiliomycetes</taxon>
        <taxon>Orbiliales</taxon>
        <taxon>Orbiliaceae</taxon>
        <taxon>Orbilia</taxon>
    </lineage>
</organism>
<name>A0AAV9UYA3_9PEZI</name>
<feature type="compositionally biased region" description="Basic and acidic residues" evidence="1">
    <location>
        <begin position="52"/>
        <end position="61"/>
    </location>
</feature>
<feature type="compositionally biased region" description="Low complexity" evidence="1">
    <location>
        <begin position="95"/>
        <end position="112"/>
    </location>
</feature>
<sequence length="825" mass="93899">MATRNVTPDSRGKLRDRASSPHINSSPLGGNGGAEGTKERKQIRNRISMPSLKEDDSKGAKSPDSSIKTPKSSGPKQSSKGKEANIYRPPSSLASTPKSRSRSPTVSRTRTPSFHRQDTASTSDRRARQTTLYLNITTSQPPARPPLGALNTGNLQQIPNLHVENSETQHELATSSQLDRSRFVPGPLPKSRFEGVDENRRDSLKQLAHPTVGHSDIPSSPPFKFEFEVNNEEEENGDEEEEDYDVEGDDEEDEDEELQCDDAWLKDSLLLYTRKADKGGKNEDDPPAFLIPPEADTPPAADFTTGKIEAQPLPQCTPQGDFLPLPESKAPRGSMLPKITDTPQKLSFLSNDEAFDLHGAINFDNPLQWGHIIQLHELYKERCVKFDSLPTASYDSWFTPAIANRPVTLRQRWKNCTKSDSHLLRDLHCAFYAALRNVLAVLKVVGSESIVSTPSGWIEICVPPIMLIDDMKETLKWSDETIEALRAEFGLDLSRFIETQLEVKSMSYLRKPSIDFTDNQSGCGYFLTCKKTEYGRYKLQISPPYIQAYCLIERVNNEFEFGKDSGWLCWDSEGLYFRGVIPHDHKISEDPSGHCYITIEITAERFQYFTGNGEQGSHTFYFQESITSRSYGSIPMEAEQPPAVMPIVYPPNPLQSIWDSHKLGFNKRHSKFVVDRIREYEHELYQDCRSEEANNFAADGTFPWDPKEPKIQSWGEVTWCDFLQQKKARAEYFMKNPKGRMEVVRNLGKRPLYAALEFECSRDDQDIDEDLEEMRRMYENLNNEAHAIVWLNTLYRETMQNRLEDESLEMEKVGLRNREAFASRS</sequence>
<keyword evidence="3" id="KW-1185">Reference proteome</keyword>
<evidence type="ECO:0000313" key="2">
    <source>
        <dbReference type="EMBL" id="KAK6352616.1"/>
    </source>
</evidence>
<proteinExistence type="predicted"/>
<dbReference type="EMBL" id="JAVHNS010000006">
    <property type="protein sequence ID" value="KAK6352616.1"/>
    <property type="molecule type" value="Genomic_DNA"/>
</dbReference>
<feature type="compositionally biased region" description="Basic and acidic residues" evidence="1">
    <location>
        <begin position="10"/>
        <end position="19"/>
    </location>
</feature>
<feature type="compositionally biased region" description="Polar residues" evidence="1">
    <location>
        <begin position="129"/>
        <end position="141"/>
    </location>
</feature>
<evidence type="ECO:0000256" key="1">
    <source>
        <dbReference type="SAM" id="MobiDB-lite"/>
    </source>
</evidence>
<accession>A0AAV9UYA3</accession>
<reference evidence="2 3" key="1">
    <citation type="submission" date="2019-10" db="EMBL/GenBank/DDBJ databases">
        <authorList>
            <person name="Palmer J.M."/>
        </authorList>
    </citation>
    <scope>NUCLEOTIDE SEQUENCE [LARGE SCALE GENOMIC DNA]</scope>
    <source>
        <strain evidence="2 3">TWF730</strain>
    </source>
</reference>
<feature type="region of interest" description="Disordered" evidence="1">
    <location>
        <begin position="1"/>
        <end position="258"/>
    </location>
</feature>